<dbReference type="InterPro" id="IPR051682">
    <property type="entry name" value="Mito_Persulfide_Diox"/>
</dbReference>
<dbReference type="SUPFAM" id="SSF52821">
    <property type="entry name" value="Rhodanese/Cell cycle control phosphatase"/>
    <property type="match status" value="2"/>
</dbReference>
<keyword evidence="1" id="KW-0479">Metal-binding</keyword>
<name>A0ABT8UB49_9MYCO</name>
<dbReference type="InterPro" id="IPR036866">
    <property type="entry name" value="RibonucZ/Hydroxyglut_hydro"/>
</dbReference>
<keyword evidence="4" id="KW-1185">Reference proteome</keyword>
<evidence type="ECO:0000259" key="2">
    <source>
        <dbReference type="PROSITE" id="PS50206"/>
    </source>
</evidence>
<dbReference type="RefSeq" id="WP_302913001.1">
    <property type="nucleotide sequence ID" value="NZ_JAUMSQ010000018.1"/>
</dbReference>
<dbReference type="PROSITE" id="PS50206">
    <property type="entry name" value="RHODANESE_3"/>
    <property type="match status" value="1"/>
</dbReference>
<dbReference type="Pfam" id="PF00753">
    <property type="entry name" value="Lactamase_B"/>
    <property type="match status" value="1"/>
</dbReference>
<dbReference type="Pfam" id="PF00581">
    <property type="entry name" value="Rhodanese"/>
    <property type="match status" value="1"/>
</dbReference>
<dbReference type="PANTHER" id="PTHR43084">
    <property type="entry name" value="PERSULFIDE DIOXYGENASE ETHE1"/>
    <property type="match status" value="1"/>
</dbReference>
<evidence type="ECO:0000313" key="3">
    <source>
        <dbReference type="EMBL" id="MDO3635004.1"/>
    </source>
</evidence>
<sequence>MDVSIIETSGLGDRSYLVSQGDTAVVIDPQRDIDRVLDLATDRGVQITHVLETHIHNDYVTGGLELARTTGAVYVVPGGDDVDYHRHAVVDGDTIDAGPLHLRVLHTPGHTHHHVSYVLHDADGAVHGVFTGGSMLHGTTGRTDLLGSDQTETLSHAQFHSVRRLAAELPDTTAVYPTHGFGSFCSSSPATGDSSTIAEQRNTNPALTQDEQTYVDELIAGLSEYPTYYAHMGVINSRGPAPVDLSLPTPVDPEELRLRIDAGEWVIDLRSRTAFAAGHLAGTLGFELSGSFVAYLGWLYTWGAPLTLIGNDHEQILDARRELARIGIDNLTGSAAGDIHTLAHDNPLRSYRVADFADLATEIDNSDITVLDVRRADEYDKDHITNAINIALHELPDRIDDVPTGEVWVHCASGYRSSIAASLIDQPDRTVVLIDDKYTEAQHLKLTHLPPSLHGGS</sequence>
<dbReference type="InterPro" id="IPR001279">
    <property type="entry name" value="Metallo-B-lactamas"/>
</dbReference>
<organism evidence="3 4">
    <name type="scientific">Mycolicibacterium arseniciresistens</name>
    <dbReference type="NCBI Taxonomy" id="3062257"/>
    <lineage>
        <taxon>Bacteria</taxon>
        <taxon>Bacillati</taxon>
        <taxon>Actinomycetota</taxon>
        <taxon>Actinomycetes</taxon>
        <taxon>Mycobacteriales</taxon>
        <taxon>Mycobacteriaceae</taxon>
        <taxon>Mycolicibacterium</taxon>
    </lineage>
</organism>
<comment type="caution">
    <text evidence="3">The sequence shown here is derived from an EMBL/GenBank/DDBJ whole genome shotgun (WGS) entry which is preliminary data.</text>
</comment>
<dbReference type="CDD" id="cd00158">
    <property type="entry name" value="RHOD"/>
    <property type="match status" value="1"/>
</dbReference>
<dbReference type="InterPro" id="IPR036873">
    <property type="entry name" value="Rhodanese-like_dom_sf"/>
</dbReference>
<protein>
    <submittedName>
        <fullName evidence="3">MBL fold metallo-hydrolase</fullName>
    </submittedName>
</protein>
<dbReference type="InterPro" id="IPR001763">
    <property type="entry name" value="Rhodanese-like_dom"/>
</dbReference>
<dbReference type="SMART" id="SM00450">
    <property type="entry name" value="RHOD"/>
    <property type="match status" value="1"/>
</dbReference>
<dbReference type="Gene3D" id="3.60.15.10">
    <property type="entry name" value="Ribonuclease Z/Hydroxyacylglutathione hydrolase-like"/>
    <property type="match status" value="1"/>
</dbReference>
<dbReference type="CDD" id="cd07724">
    <property type="entry name" value="POD-like_MBL-fold"/>
    <property type="match status" value="1"/>
</dbReference>
<dbReference type="EMBL" id="JAUMSQ010000018">
    <property type="protein sequence ID" value="MDO3635004.1"/>
    <property type="molecule type" value="Genomic_DNA"/>
</dbReference>
<accession>A0ABT8UB49</accession>
<evidence type="ECO:0000256" key="1">
    <source>
        <dbReference type="ARBA" id="ARBA00022723"/>
    </source>
</evidence>
<gene>
    <name evidence="3" type="ORF">Q2100_04515</name>
</gene>
<dbReference type="PANTHER" id="PTHR43084:SF1">
    <property type="entry name" value="PERSULFIDE DIOXYGENASE ETHE1, MITOCHONDRIAL"/>
    <property type="match status" value="1"/>
</dbReference>
<dbReference type="Proteomes" id="UP001168823">
    <property type="component" value="Unassembled WGS sequence"/>
</dbReference>
<evidence type="ECO:0000313" key="4">
    <source>
        <dbReference type="Proteomes" id="UP001168823"/>
    </source>
</evidence>
<dbReference type="Gene3D" id="3.40.250.10">
    <property type="entry name" value="Rhodanese-like domain"/>
    <property type="match status" value="2"/>
</dbReference>
<dbReference type="InterPro" id="IPR044528">
    <property type="entry name" value="POD-like_MBL-fold"/>
</dbReference>
<dbReference type="SUPFAM" id="SSF56281">
    <property type="entry name" value="Metallo-hydrolase/oxidoreductase"/>
    <property type="match status" value="1"/>
</dbReference>
<reference evidence="3" key="1">
    <citation type="submission" date="2023-07" db="EMBL/GenBank/DDBJ databases">
        <title>Mycolicibacterium sp. nov., a novel bacterial species.</title>
        <authorList>
            <person name="Cao Y."/>
        </authorList>
    </citation>
    <scope>NUCLEOTIDE SEQUENCE</scope>
    <source>
        <strain evidence="3">KC 300</strain>
    </source>
</reference>
<proteinExistence type="predicted"/>
<feature type="domain" description="Rhodanese" evidence="2">
    <location>
        <begin position="364"/>
        <end position="450"/>
    </location>
</feature>
<dbReference type="SMART" id="SM00849">
    <property type="entry name" value="Lactamase_B"/>
    <property type="match status" value="1"/>
</dbReference>